<evidence type="ECO:0000313" key="2">
    <source>
        <dbReference type="EMBL" id="SFS21827.1"/>
    </source>
</evidence>
<dbReference type="RefSeq" id="WP_089843837.1">
    <property type="nucleotide sequence ID" value="NZ_FOZL01000002.1"/>
</dbReference>
<dbReference type="OrthoDB" id="7261515at2"/>
<evidence type="ECO:0000256" key="1">
    <source>
        <dbReference type="SAM" id="SignalP"/>
    </source>
</evidence>
<keyword evidence="1" id="KW-0732">Signal</keyword>
<reference evidence="2 3" key="1">
    <citation type="submission" date="2016-10" db="EMBL/GenBank/DDBJ databases">
        <authorList>
            <person name="de Groot N.N."/>
        </authorList>
    </citation>
    <scope>NUCLEOTIDE SEQUENCE [LARGE SCALE GENOMIC DNA]</scope>
    <source>
        <strain evidence="2 3">DSM 21001</strain>
    </source>
</reference>
<name>A0A1I6N1R1_9BACT</name>
<keyword evidence="3" id="KW-1185">Reference proteome</keyword>
<gene>
    <name evidence="2" type="ORF">SAMN05421771_4346</name>
</gene>
<proteinExistence type="predicted"/>
<accession>A0A1I6N1R1</accession>
<organism evidence="2 3">
    <name type="scientific">Granulicella pectinivorans</name>
    <dbReference type="NCBI Taxonomy" id="474950"/>
    <lineage>
        <taxon>Bacteria</taxon>
        <taxon>Pseudomonadati</taxon>
        <taxon>Acidobacteriota</taxon>
        <taxon>Terriglobia</taxon>
        <taxon>Terriglobales</taxon>
        <taxon>Acidobacteriaceae</taxon>
        <taxon>Granulicella</taxon>
    </lineage>
</organism>
<dbReference type="STRING" id="474950.SAMN05421771_4346"/>
<dbReference type="EMBL" id="FOZL01000002">
    <property type="protein sequence ID" value="SFS21827.1"/>
    <property type="molecule type" value="Genomic_DNA"/>
</dbReference>
<evidence type="ECO:0008006" key="4">
    <source>
        <dbReference type="Google" id="ProtNLM"/>
    </source>
</evidence>
<feature type="signal peptide" evidence="1">
    <location>
        <begin position="1"/>
        <end position="20"/>
    </location>
</feature>
<sequence>MHKLLFLLLAFGLFPVDSEAQDGGETFAEKWQARATRTQAQQPKWAVPMLSPFPMLAQVYRSDFTRQTTSAGRENWNLGTGKGFNLIPFANTQVDILTPGFITHGDGTADGFGDIAFLAKYRVLSANEQHGNYIVSGALAASFPTGSHKNGATTAVLTPTLSAGKGFGHFAAFTSLGGSLPTSNALANGRVVHSNTVFQYKFGKYFTPELELNSNRYFGGTRDGKTQTFLTPGIILGKFPIRPASAKSRMGLVGGVAFQTAVTNYHTYNHALVTSLRLAF</sequence>
<dbReference type="AlphaFoldDB" id="A0A1I6N1R1"/>
<evidence type="ECO:0000313" key="3">
    <source>
        <dbReference type="Proteomes" id="UP000199024"/>
    </source>
</evidence>
<feature type="chain" id="PRO_5011516391" description="MetA-pathway of phenol degradation" evidence="1">
    <location>
        <begin position="21"/>
        <end position="280"/>
    </location>
</feature>
<dbReference type="Proteomes" id="UP000199024">
    <property type="component" value="Unassembled WGS sequence"/>
</dbReference>
<protein>
    <recommendedName>
        <fullName evidence="4">MetA-pathway of phenol degradation</fullName>
    </recommendedName>
</protein>